<dbReference type="RefSeq" id="WP_016482698.1">
    <property type="nucleotide sequence ID" value="NC_021487.1"/>
</dbReference>
<dbReference type="InterPro" id="IPR003029">
    <property type="entry name" value="S1_domain"/>
</dbReference>
<evidence type="ECO:0000256" key="7">
    <source>
        <dbReference type="HAMAP-Rule" id="MF_00945"/>
    </source>
</evidence>
<dbReference type="FunFam" id="3.30.300.20:FF:000005">
    <property type="entry name" value="Transcription termination/antitermination protein NusA"/>
    <property type="match status" value="1"/>
</dbReference>
<dbReference type="Pfam" id="PF00575">
    <property type="entry name" value="S1"/>
    <property type="match status" value="1"/>
</dbReference>
<evidence type="ECO:0000256" key="8">
    <source>
        <dbReference type="SAM" id="MobiDB-lite"/>
    </source>
</evidence>
<keyword evidence="11" id="KW-1185">Reference proteome</keyword>
<sequence length="393" mass="43801">MNGEFLDVLQQIARDKEIPLQELIEMVEVALATAYRRSHFLSGEVKVKILQEKGNRVSYRVYMEKTVVDHPTTSPNEISLQEARKIRPGVNVGDQIEIDLPSSMEEMGRIAAQTARNVVLQRIREAERHKTYEEFAEKVDTVVTGTVQRREGRNVIVHLGKVDAILPPQEQVETEPYDLNDRIKVYVLEVRETPRGPQVIVSRTHPGLIRRLFELEVPEIEDGTVIIKSVVREPGARSKVAVMSRDEKVDAQGACIGPRGIRVQNIVNELYNEKIDIVRWSADDTAYIAESLSPAKVTKVELDPEKKSALVVVPDNQLSLAIGKSGQNVRLAARLTGWRIDIRSESQLAKAAQQREGDSEPTQSPPLGEHNALDNLEPDNTGTASIAAPKPVS</sequence>
<evidence type="ECO:0000256" key="2">
    <source>
        <dbReference type="ARBA" id="ARBA00022490"/>
    </source>
</evidence>
<protein>
    <recommendedName>
        <fullName evidence="7">Transcription termination/antitermination protein NusA</fullName>
    </recommendedName>
</protein>
<keyword evidence="5 7" id="KW-0805">Transcription regulation</keyword>
<dbReference type="InterPro" id="IPR004087">
    <property type="entry name" value="KH_dom"/>
</dbReference>
<dbReference type="PANTHER" id="PTHR22648">
    <property type="entry name" value="TRANSCRIPTION TERMINATION FACTOR NUSA"/>
    <property type="match status" value="1"/>
</dbReference>
<evidence type="ECO:0000256" key="5">
    <source>
        <dbReference type="ARBA" id="ARBA00023015"/>
    </source>
</evidence>
<dbReference type="FunCoup" id="S0EYS3">
    <property type="interactions" value="343"/>
</dbReference>
<dbReference type="SUPFAM" id="SSF54814">
    <property type="entry name" value="Prokaryotic type KH domain (KH-domain type II)"/>
    <property type="match status" value="2"/>
</dbReference>
<dbReference type="InterPro" id="IPR013735">
    <property type="entry name" value="TF_NusA_N"/>
</dbReference>
<dbReference type="SUPFAM" id="SSF69705">
    <property type="entry name" value="Transcription factor NusA, N-terminal domain"/>
    <property type="match status" value="1"/>
</dbReference>
<name>S0EYS3_CHTCT</name>
<comment type="function">
    <text evidence="7">Participates in both transcription termination and antitermination.</text>
</comment>
<keyword evidence="2 7" id="KW-0963">Cytoplasm</keyword>
<dbReference type="Pfam" id="PF13184">
    <property type="entry name" value="KH_NusA_1st"/>
    <property type="match status" value="1"/>
</dbReference>
<dbReference type="InterPro" id="IPR025249">
    <property type="entry name" value="TF_NusA_KH_1st"/>
</dbReference>
<dbReference type="KEGG" id="ccz:CCALI_01340"/>
<dbReference type="CDD" id="cd04455">
    <property type="entry name" value="S1_NusA"/>
    <property type="match status" value="1"/>
</dbReference>
<evidence type="ECO:0000313" key="10">
    <source>
        <dbReference type="EMBL" id="CCW35158.1"/>
    </source>
</evidence>
<dbReference type="FunFam" id="3.30.300.20:FF:000002">
    <property type="entry name" value="Transcription termination/antitermination protein NusA"/>
    <property type="match status" value="1"/>
</dbReference>
<dbReference type="InParanoid" id="S0EYS3"/>
<dbReference type="PANTHER" id="PTHR22648:SF0">
    <property type="entry name" value="TRANSCRIPTION TERMINATION_ANTITERMINATION PROTEIN NUSA"/>
    <property type="match status" value="1"/>
</dbReference>
<feature type="region of interest" description="Disordered" evidence="8">
    <location>
        <begin position="347"/>
        <end position="393"/>
    </location>
</feature>
<evidence type="ECO:0000256" key="3">
    <source>
        <dbReference type="ARBA" id="ARBA00022814"/>
    </source>
</evidence>
<dbReference type="InterPro" id="IPR010213">
    <property type="entry name" value="TF_NusA"/>
</dbReference>
<dbReference type="SMART" id="SM00316">
    <property type="entry name" value="S1"/>
    <property type="match status" value="1"/>
</dbReference>
<keyword evidence="1 7" id="KW-0806">Transcription termination</keyword>
<dbReference type="GO" id="GO:0003700">
    <property type="term" value="F:DNA-binding transcription factor activity"/>
    <property type="evidence" value="ECO:0007669"/>
    <property type="project" value="InterPro"/>
</dbReference>
<keyword evidence="6 7" id="KW-0804">Transcription</keyword>
<dbReference type="HOGENOM" id="CLU_029242_2_2_0"/>
<dbReference type="InterPro" id="IPR058582">
    <property type="entry name" value="KH_NusA_2nd"/>
</dbReference>
<dbReference type="GO" id="GO:0005829">
    <property type="term" value="C:cytosol"/>
    <property type="evidence" value="ECO:0007669"/>
    <property type="project" value="TreeGrafter"/>
</dbReference>
<dbReference type="AlphaFoldDB" id="S0EYS3"/>
<dbReference type="NCBIfam" id="TIGR01953">
    <property type="entry name" value="NusA"/>
    <property type="match status" value="1"/>
</dbReference>
<comment type="subcellular location">
    <subcellularLocation>
        <location evidence="7">Cytoplasm</location>
    </subcellularLocation>
</comment>
<dbReference type="CDD" id="cd02134">
    <property type="entry name" value="KH-II_NusA_rpt1"/>
    <property type="match status" value="1"/>
</dbReference>
<dbReference type="STRING" id="454171.CP488_02756"/>
<dbReference type="eggNOG" id="COG0195">
    <property type="taxonomic scope" value="Bacteria"/>
</dbReference>
<keyword evidence="4 7" id="KW-0694">RNA-binding</keyword>
<evidence type="ECO:0000256" key="6">
    <source>
        <dbReference type="ARBA" id="ARBA00023163"/>
    </source>
</evidence>
<organism evidence="10 11">
    <name type="scientific">Chthonomonas calidirosea (strain DSM 23976 / ICMP 18418 / T49)</name>
    <dbReference type="NCBI Taxonomy" id="1303518"/>
    <lineage>
        <taxon>Bacteria</taxon>
        <taxon>Bacillati</taxon>
        <taxon>Armatimonadota</taxon>
        <taxon>Chthonomonadia</taxon>
        <taxon>Chthonomonadales</taxon>
        <taxon>Chthonomonadaceae</taxon>
        <taxon>Chthonomonas</taxon>
    </lineage>
</organism>
<evidence type="ECO:0000313" key="11">
    <source>
        <dbReference type="Proteomes" id="UP000014227"/>
    </source>
</evidence>
<evidence type="ECO:0000256" key="1">
    <source>
        <dbReference type="ARBA" id="ARBA00022472"/>
    </source>
</evidence>
<dbReference type="SUPFAM" id="SSF50249">
    <property type="entry name" value="Nucleic acid-binding proteins"/>
    <property type="match status" value="1"/>
</dbReference>
<evidence type="ECO:0000256" key="4">
    <source>
        <dbReference type="ARBA" id="ARBA00022884"/>
    </source>
</evidence>
<dbReference type="FunFam" id="2.40.50.140:FF:000058">
    <property type="entry name" value="Transcription termination/antitermination protein NusA"/>
    <property type="match status" value="1"/>
</dbReference>
<dbReference type="PROSITE" id="PS50084">
    <property type="entry name" value="KH_TYPE_1"/>
    <property type="match status" value="1"/>
</dbReference>
<comment type="subunit">
    <text evidence="7">Monomer. Binds directly to the core enzyme of the DNA-dependent RNA polymerase and to nascent RNA.</text>
</comment>
<dbReference type="PROSITE" id="PS50126">
    <property type="entry name" value="S1"/>
    <property type="match status" value="1"/>
</dbReference>
<dbReference type="SMART" id="SM00322">
    <property type="entry name" value="KH"/>
    <property type="match status" value="2"/>
</dbReference>
<proteinExistence type="inferred from homology"/>
<dbReference type="InterPro" id="IPR030842">
    <property type="entry name" value="TF_NusA_bacterial"/>
</dbReference>
<reference evidence="11" key="1">
    <citation type="submission" date="2013-03" db="EMBL/GenBank/DDBJ databases">
        <title>Genome sequence of Chthonomonas calidirosea, the first sequenced genome from the Armatimonadetes phylum (formally candidate division OP10).</title>
        <authorList>
            <person name="Lee K.C.Y."/>
            <person name="Morgan X.C."/>
            <person name="Dunfield P.F."/>
            <person name="Tamas I."/>
            <person name="Houghton K.M."/>
            <person name="Vyssotski M."/>
            <person name="Ryan J.L.J."/>
            <person name="Lagutin K."/>
            <person name="McDonald I.R."/>
            <person name="Stott M.B."/>
        </authorList>
    </citation>
    <scope>NUCLEOTIDE SEQUENCE [LARGE SCALE GENOMIC DNA]</scope>
    <source>
        <strain evidence="11">DSM 23976 / ICMP 18418 / T49</strain>
    </source>
</reference>
<dbReference type="Gene3D" id="2.40.50.140">
    <property type="entry name" value="Nucleic acid-binding proteins"/>
    <property type="match status" value="1"/>
</dbReference>
<keyword evidence="3 7" id="KW-0889">Transcription antitermination</keyword>
<dbReference type="PATRIC" id="fig|1303518.3.peg.1371"/>
<dbReference type="Gene3D" id="3.30.300.20">
    <property type="match status" value="2"/>
</dbReference>
<dbReference type="Gene3D" id="3.30.1480.10">
    <property type="entry name" value="NusA, N-terminal domain"/>
    <property type="match status" value="1"/>
</dbReference>
<dbReference type="CDD" id="cd22529">
    <property type="entry name" value="KH-II_NusA_rpt2"/>
    <property type="match status" value="1"/>
</dbReference>
<dbReference type="InterPro" id="IPR009019">
    <property type="entry name" value="KH_sf_prok-type"/>
</dbReference>
<comment type="similarity">
    <text evidence="7">Belongs to the NusA family.</text>
</comment>
<evidence type="ECO:0000259" key="9">
    <source>
        <dbReference type="PROSITE" id="PS50126"/>
    </source>
</evidence>
<gene>
    <name evidence="7" type="primary">nusA</name>
    <name evidence="10" type="ORF">CCALI_01340</name>
</gene>
<dbReference type="GO" id="GO:0003723">
    <property type="term" value="F:RNA binding"/>
    <property type="evidence" value="ECO:0007669"/>
    <property type="project" value="UniProtKB-UniRule"/>
</dbReference>
<accession>S0EYS3</accession>
<feature type="domain" description="S1 motif" evidence="9">
    <location>
        <begin position="140"/>
        <end position="204"/>
    </location>
</feature>
<dbReference type="GO" id="GO:0006353">
    <property type="term" value="P:DNA-templated transcription termination"/>
    <property type="evidence" value="ECO:0007669"/>
    <property type="project" value="UniProtKB-UniRule"/>
</dbReference>
<dbReference type="Proteomes" id="UP000014227">
    <property type="component" value="Chromosome I"/>
</dbReference>
<dbReference type="GO" id="GO:0031564">
    <property type="term" value="P:transcription antitermination"/>
    <property type="evidence" value="ECO:0007669"/>
    <property type="project" value="UniProtKB-UniRule"/>
</dbReference>
<dbReference type="OrthoDB" id="9807233at2"/>
<dbReference type="InterPro" id="IPR015946">
    <property type="entry name" value="KH_dom-like_a/b"/>
</dbReference>
<dbReference type="InterPro" id="IPR012340">
    <property type="entry name" value="NA-bd_OB-fold"/>
</dbReference>
<dbReference type="InterPro" id="IPR036555">
    <property type="entry name" value="NusA_N_sf"/>
</dbReference>
<dbReference type="HAMAP" id="MF_00945_B">
    <property type="entry name" value="NusA_B"/>
    <property type="match status" value="1"/>
</dbReference>
<dbReference type="Pfam" id="PF08529">
    <property type="entry name" value="NusA_N"/>
    <property type="match status" value="1"/>
</dbReference>
<dbReference type="Pfam" id="PF26594">
    <property type="entry name" value="KH_NusA_2nd"/>
    <property type="match status" value="1"/>
</dbReference>
<dbReference type="EMBL" id="HF951689">
    <property type="protein sequence ID" value="CCW35158.1"/>
    <property type="molecule type" value="Genomic_DNA"/>
</dbReference>